<dbReference type="SMART" id="SM00347">
    <property type="entry name" value="HTH_MARR"/>
    <property type="match status" value="1"/>
</dbReference>
<name>A0A0R2B529_SECCO</name>
<keyword evidence="1" id="KW-0805">Transcription regulation</keyword>
<dbReference type="PATRIC" id="fig|1423733.4.peg.3358"/>
<dbReference type="EMBL" id="AYYR01000074">
    <property type="protein sequence ID" value="KRM74574.1"/>
    <property type="molecule type" value="Genomic_DNA"/>
</dbReference>
<sequence length="142" mass="15840">MTVEEPADLTQQIAQLNYAIVKWLNINLKAYGVTATNYFYVMKINEHPGVVQNQLNEIIKVNPSTVTRAINHLIDDGFIVKTVDPDDHRATQLSLSPMGEQRAVEITAVLDKLNGYLLDNAGQSLPPYDQIINLRHALTGID</sequence>
<dbReference type="InterPro" id="IPR036388">
    <property type="entry name" value="WH-like_DNA-bd_sf"/>
</dbReference>
<evidence type="ECO:0000256" key="1">
    <source>
        <dbReference type="ARBA" id="ARBA00023015"/>
    </source>
</evidence>
<evidence type="ECO:0000313" key="5">
    <source>
        <dbReference type="EMBL" id="KRM74574.1"/>
    </source>
</evidence>
<keyword evidence="2" id="KW-0238">DNA-binding</keyword>
<evidence type="ECO:0000313" key="6">
    <source>
        <dbReference type="Proteomes" id="UP000051845"/>
    </source>
</evidence>
<gene>
    <name evidence="5" type="ORF">FC82_GL003233</name>
</gene>
<dbReference type="GO" id="GO:0003700">
    <property type="term" value="F:DNA-binding transcription factor activity"/>
    <property type="evidence" value="ECO:0007669"/>
    <property type="project" value="InterPro"/>
</dbReference>
<reference evidence="5 6" key="1">
    <citation type="journal article" date="2015" name="Genome Announc.">
        <title>Expanding the biotechnology potential of lactobacilli through comparative genomics of 213 strains and associated genera.</title>
        <authorList>
            <person name="Sun Z."/>
            <person name="Harris H.M."/>
            <person name="McCann A."/>
            <person name="Guo C."/>
            <person name="Argimon S."/>
            <person name="Zhang W."/>
            <person name="Yang X."/>
            <person name="Jeffery I.B."/>
            <person name="Cooney J.C."/>
            <person name="Kagawa T.F."/>
            <person name="Liu W."/>
            <person name="Song Y."/>
            <person name="Salvetti E."/>
            <person name="Wrobel A."/>
            <person name="Rasinkangas P."/>
            <person name="Parkhill J."/>
            <person name="Rea M.C."/>
            <person name="O'Sullivan O."/>
            <person name="Ritari J."/>
            <person name="Douillard F.P."/>
            <person name="Paul Ross R."/>
            <person name="Yang R."/>
            <person name="Briner A.E."/>
            <person name="Felis G.E."/>
            <person name="de Vos W.M."/>
            <person name="Barrangou R."/>
            <person name="Klaenhammer T.R."/>
            <person name="Caufield P.W."/>
            <person name="Cui Y."/>
            <person name="Zhang H."/>
            <person name="O'Toole P.W."/>
        </authorList>
    </citation>
    <scope>NUCLEOTIDE SEQUENCE [LARGE SCALE GENOMIC DNA]</scope>
    <source>
        <strain evidence="5 6">DSM 20515</strain>
    </source>
</reference>
<dbReference type="RefSeq" id="WP_056997116.1">
    <property type="nucleotide sequence ID" value="NZ_AYYR01000074.1"/>
</dbReference>
<dbReference type="Pfam" id="PF01047">
    <property type="entry name" value="MarR"/>
    <property type="match status" value="1"/>
</dbReference>
<feature type="domain" description="HTH marR-type" evidence="4">
    <location>
        <begin position="6"/>
        <end position="142"/>
    </location>
</feature>
<protein>
    <recommendedName>
        <fullName evidence="4">HTH marR-type domain-containing protein</fullName>
    </recommendedName>
</protein>
<comment type="caution">
    <text evidence="5">The sequence shown here is derived from an EMBL/GenBank/DDBJ whole genome shotgun (WGS) entry which is preliminary data.</text>
</comment>
<dbReference type="InterPro" id="IPR036390">
    <property type="entry name" value="WH_DNA-bd_sf"/>
</dbReference>
<evidence type="ECO:0000256" key="2">
    <source>
        <dbReference type="ARBA" id="ARBA00023125"/>
    </source>
</evidence>
<keyword evidence="3" id="KW-0804">Transcription</keyword>
<proteinExistence type="predicted"/>
<evidence type="ECO:0000256" key="3">
    <source>
        <dbReference type="ARBA" id="ARBA00023163"/>
    </source>
</evidence>
<dbReference type="AlphaFoldDB" id="A0A0R2B529"/>
<evidence type="ECO:0000259" key="4">
    <source>
        <dbReference type="PROSITE" id="PS50995"/>
    </source>
</evidence>
<dbReference type="PROSITE" id="PS50995">
    <property type="entry name" value="HTH_MARR_2"/>
    <property type="match status" value="1"/>
</dbReference>
<dbReference type="InterPro" id="IPR000835">
    <property type="entry name" value="HTH_MarR-typ"/>
</dbReference>
<dbReference type="PANTHER" id="PTHR42756:SF1">
    <property type="entry name" value="TRANSCRIPTIONAL REPRESSOR OF EMRAB OPERON"/>
    <property type="match status" value="1"/>
</dbReference>
<dbReference type="PANTHER" id="PTHR42756">
    <property type="entry name" value="TRANSCRIPTIONAL REGULATOR, MARR"/>
    <property type="match status" value="1"/>
</dbReference>
<accession>A0A0R2B529</accession>
<dbReference type="Gene3D" id="1.10.10.10">
    <property type="entry name" value="Winged helix-like DNA-binding domain superfamily/Winged helix DNA-binding domain"/>
    <property type="match status" value="1"/>
</dbReference>
<dbReference type="Proteomes" id="UP000051845">
    <property type="component" value="Unassembled WGS sequence"/>
</dbReference>
<dbReference type="GO" id="GO:0003677">
    <property type="term" value="F:DNA binding"/>
    <property type="evidence" value="ECO:0007669"/>
    <property type="project" value="UniProtKB-KW"/>
</dbReference>
<organism evidence="5 6">
    <name type="scientific">Secundilactobacillus collinoides DSM 20515 = JCM 1123</name>
    <dbReference type="NCBI Taxonomy" id="1423733"/>
    <lineage>
        <taxon>Bacteria</taxon>
        <taxon>Bacillati</taxon>
        <taxon>Bacillota</taxon>
        <taxon>Bacilli</taxon>
        <taxon>Lactobacillales</taxon>
        <taxon>Lactobacillaceae</taxon>
        <taxon>Secundilactobacillus</taxon>
    </lineage>
</organism>
<dbReference type="SUPFAM" id="SSF46785">
    <property type="entry name" value="Winged helix' DNA-binding domain"/>
    <property type="match status" value="1"/>
</dbReference>